<dbReference type="OrthoDB" id="8442378at2"/>
<evidence type="ECO:0000256" key="1">
    <source>
        <dbReference type="SAM" id="SignalP"/>
    </source>
</evidence>
<accession>A0A368LGZ8</accession>
<dbReference type="EMBL" id="QPGL01000002">
    <property type="protein sequence ID" value="RCS69895.1"/>
    <property type="molecule type" value="Genomic_DNA"/>
</dbReference>
<gene>
    <name evidence="2" type="ORF">CIK83_10405</name>
</gene>
<dbReference type="AlphaFoldDB" id="A0A368LGZ8"/>
<reference evidence="2 3" key="1">
    <citation type="journal article" date="2017" name="Elife">
        <title>Extensive horizontal gene transfer in cheese-associated bacteria.</title>
        <authorList>
            <person name="Bonham K.S."/>
            <person name="Wolfe B.E."/>
            <person name="Dutton R.J."/>
        </authorList>
    </citation>
    <scope>NUCLEOTIDE SEQUENCE [LARGE SCALE GENOMIC DNA]</scope>
    <source>
        <strain evidence="2 3">JB196</strain>
    </source>
</reference>
<protein>
    <submittedName>
        <fullName evidence="2">Uncharacterized protein</fullName>
    </submittedName>
</protein>
<keyword evidence="3" id="KW-1185">Reference proteome</keyword>
<name>A0A368LGZ8_9VIBR</name>
<keyword evidence="1" id="KW-0732">Signal</keyword>
<feature type="chain" id="PRO_5016746311" evidence="1">
    <location>
        <begin position="28"/>
        <end position="277"/>
    </location>
</feature>
<sequence length="277" mass="31305">MKKKKSLVTRLTLVTPLALLLASHTQASGTKQNATTNKIHVAELKVKTTQVIGLDGKSQETKYEVDGIEIELTPSDRAKVKNWNLRNEDWVKYKYAMEYTPRGIWSPDLDPPIVLGNLSKTEAERARYSRVMNALELDRRHREIAFQLTAINQLPTEEADEIKPSTALSRALPPEKTILKSIFIDTATCEKECVHFVLLETAGTSTRTKLNIIFTTDDKSKQEKILLGAGITNTKIRDKQITVVTDAETTQQYREGFDFPFLIIQNDEGLTRRDISS</sequence>
<proteinExistence type="predicted"/>
<feature type="signal peptide" evidence="1">
    <location>
        <begin position="1"/>
        <end position="27"/>
    </location>
</feature>
<dbReference type="RefSeq" id="WP_086960273.1">
    <property type="nucleotide sequence ID" value="NZ_AP018681.1"/>
</dbReference>
<dbReference type="Proteomes" id="UP000252479">
    <property type="component" value="Unassembled WGS sequence"/>
</dbReference>
<evidence type="ECO:0000313" key="2">
    <source>
        <dbReference type="EMBL" id="RCS69895.1"/>
    </source>
</evidence>
<organism evidence="2 3">
    <name type="scientific">Vibrio casei</name>
    <dbReference type="NCBI Taxonomy" id="673372"/>
    <lineage>
        <taxon>Bacteria</taxon>
        <taxon>Pseudomonadati</taxon>
        <taxon>Pseudomonadota</taxon>
        <taxon>Gammaproteobacteria</taxon>
        <taxon>Vibrionales</taxon>
        <taxon>Vibrionaceae</taxon>
        <taxon>Vibrio</taxon>
    </lineage>
</organism>
<evidence type="ECO:0000313" key="3">
    <source>
        <dbReference type="Proteomes" id="UP000252479"/>
    </source>
</evidence>
<comment type="caution">
    <text evidence="2">The sequence shown here is derived from an EMBL/GenBank/DDBJ whole genome shotgun (WGS) entry which is preliminary data.</text>
</comment>